<dbReference type="GO" id="GO:0042803">
    <property type="term" value="F:protein homodimerization activity"/>
    <property type="evidence" value="ECO:0007669"/>
    <property type="project" value="InterPro"/>
</dbReference>
<evidence type="ECO:0000313" key="8">
    <source>
        <dbReference type="Proteomes" id="UP000595917"/>
    </source>
</evidence>
<dbReference type="GO" id="GO:0000774">
    <property type="term" value="F:adenyl-nucleotide exchange factor activity"/>
    <property type="evidence" value="ECO:0007669"/>
    <property type="project" value="InterPro"/>
</dbReference>
<evidence type="ECO:0000256" key="4">
    <source>
        <dbReference type="RuleBase" id="RU000639"/>
    </source>
</evidence>
<keyword evidence="2 3" id="KW-0143">Chaperone</keyword>
<keyword evidence="8" id="KW-1185">Reference proteome</keyword>
<evidence type="ECO:0000313" key="7">
    <source>
        <dbReference type="EMBL" id="QQO09838.1"/>
    </source>
</evidence>
<comment type="subunit">
    <text evidence="3">Homodimer.</text>
</comment>
<dbReference type="PRINTS" id="PR00773">
    <property type="entry name" value="GRPEPROTEIN"/>
</dbReference>
<dbReference type="GO" id="GO:0005737">
    <property type="term" value="C:cytoplasm"/>
    <property type="evidence" value="ECO:0007669"/>
    <property type="project" value="UniProtKB-SubCell"/>
</dbReference>
<feature type="region of interest" description="Disordered" evidence="6">
    <location>
        <begin position="202"/>
        <end position="223"/>
    </location>
</feature>
<dbReference type="PANTHER" id="PTHR21237">
    <property type="entry name" value="GRPE PROTEIN"/>
    <property type="match status" value="1"/>
</dbReference>
<proteinExistence type="inferred from homology"/>
<gene>
    <name evidence="3 7" type="primary">grpE</name>
    <name evidence="7" type="ORF">JFL75_02710</name>
</gene>
<organism evidence="7 8">
    <name type="scientific">Breznakiella homolactica</name>
    <dbReference type="NCBI Taxonomy" id="2798577"/>
    <lineage>
        <taxon>Bacteria</taxon>
        <taxon>Pseudomonadati</taxon>
        <taxon>Spirochaetota</taxon>
        <taxon>Spirochaetia</taxon>
        <taxon>Spirochaetales</taxon>
        <taxon>Breznakiellaceae</taxon>
        <taxon>Breznakiella</taxon>
    </lineage>
</organism>
<dbReference type="Gene3D" id="3.90.20.20">
    <property type="match status" value="1"/>
</dbReference>
<protein>
    <recommendedName>
        <fullName evidence="3 4">Protein GrpE</fullName>
    </recommendedName>
    <alternativeName>
        <fullName evidence="3">HSP-70 cofactor</fullName>
    </alternativeName>
</protein>
<dbReference type="AlphaFoldDB" id="A0A7T7XP64"/>
<keyword evidence="3 4" id="KW-0346">Stress response</keyword>
<evidence type="ECO:0000256" key="1">
    <source>
        <dbReference type="ARBA" id="ARBA00009054"/>
    </source>
</evidence>
<dbReference type="SUPFAM" id="SSF58014">
    <property type="entry name" value="Coiled-coil domain of nucleotide exchange factor GrpE"/>
    <property type="match status" value="1"/>
</dbReference>
<dbReference type="PANTHER" id="PTHR21237:SF23">
    <property type="entry name" value="GRPE PROTEIN HOMOLOG, MITOCHONDRIAL"/>
    <property type="match status" value="1"/>
</dbReference>
<name>A0A7T7XP64_9SPIR</name>
<dbReference type="EMBL" id="CP067089">
    <property type="protein sequence ID" value="QQO09838.1"/>
    <property type="molecule type" value="Genomic_DNA"/>
</dbReference>
<evidence type="ECO:0000256" key="5">
    <source>
        <dbReference type="RuleBase" id="RU004478"/>
    </source>
</evidence>
<dbReference type="Proteomes" id="UP000595917">
    <property type="component" value="Chromosome"/>
</dbReference>
<feature type="compositionally biased region" description="Basic and acidic residues" evidence="6">
    <location>
        <begin position="12"/>
        <end position="29"/>
    </location>
</feature>
<dbReference type="NCBIfam" id="NF010738">
    <property type="entry name" value="PRK14140.1"/>
    <property type="match status" value="1"/>
</dbReference>
<evidence type="ECO:0000256" key="2">
    <source>
        <dbReference type="ARBA" id="ARBA00023186"/>
    </source>
</evidence>
<dbReference type="InterPro" id="IPR013805">
    <property type="entry name" value="GrpE_CC"/>
</dbReference>
<feature type="compositionally biased region" description="Polar residues" evidence="6">
    <location>
        <begin position="30"/>
        <end position="42"/>
    </location>
</feature>
<evidence type="ECO:0000256" key="3">
    <source>
        <dbReference type="HAMAP-Rule" id="MF_01151"/>
    </source>
</evidence>
<feature type="region of interest" description="Disordered" evidence="6">
    <location>
        <begin position="1"/>
        <end position="54"/>
    </location>
</feature>
<comment type="subcellular location">
    <subcellularLocation>
        <location evidence="3">Cytoplasm</location>
    </subcellularLocation>
</comment>
<sequence length="223" mass="24951">MSKHSSHGKNHNQGDHPAGENTKPEHEEQQTGTAEASPQQPEKTGETGAVSADDRIAELEAELADSKDQYLRKAAEFENFRKRMTREKQDAIDYANQSLLLDLIPIIDDFERAIKSSATSKDFDSFYEGVTMIEKRLISQLENKWGLVRFESQSQPFDPEKHEAIMMDKSPDIDEPVVEEDFLKGYTLKGRVIRSAKVKVLMPENPKPAGSSESNDSGDAPKG</sequence>
<evidence type="ECO:0000256" key="6">
    <source>
        <dbReference type="SAM" id="MobiDB-lite"/>
    </source>
</evidence>
<dbReference type="Pfam" id="PF01025">
    <property type="entry name" value="GrpE"/>
    <property type="match status" value="1"/>
</dbReference>
<dbReference type="Gene3D" id="2.30.22.10">
    <property type="entry name" value="Head domain of nucleotide exchange factor GrpE"/>
    <property type="match status" value="1"/>
</dbReference>
<reference evidence="7" key="1">
    <citation type="submission" date="2021-01" db="EMBL/GenBank/DDBJ databases">
        <title>Description of Breznakiella homolactica.</title>
        <authorList>
            <person name="Song Y."/>
            <person name="Brune A."/>
        </authorList>
    </citation>
    <scope>NUCLEOTIDE SEQUENCE</scope>
    <source>
        <strain evidence="7">RmG30</strain>
    </source>
</reference>
<dbReference type="InterPro" id="IPR000740">
    <property type="entry name" value="GrpE"/>
</dbReference>
<dbReference type="SUPFAM" id="SSF51064">
    <property type="entry name" value="Head domain of nucleotide exchange factor GrpE"/>
    <property type="match status" value="1"/>
</dbReference>
<dbReference type="RefSeq" id="WP_215627141.1">
    <property type="nucleotide sequence ID" value="NZ_CP067089.2"/>
</dbReference>
<dbReference type="KEGG" id="bhc:JFL75_02710"/>
<comment type="function">
    <text evidence="3 4">Participates actively in the response to hyperosmotic and heat shock by preventing the aggregation of stress-denatured proteins, in association with DnaK and GrpE. It is the nucleotide exchange factor for DnaK and may function as a thermosensor. Unfolded proteins bind initially to DnaJ; upon interaction with the DnaJ-bound protein, DnaK hydrolyzes its bound ATP, resulting in the formation of a stable complex. GrpE releases ADP from DnaK; ATP binding to DnaK triggers the release of the substrate protein, thus completing the reaction cycle. Several rounds of ATP-dependent interactions between DnaJ, DnaK and GrpE are required for fully efficient folding.</text>
</comment>
<accession>A0A7T7XP64</accession>
<dbReference type="PROSITE" id="PS01071">
    <property type="entry name" value="GRPE"/>
    <property type="match status" value="1"/>
</dbReference>
<feature type="compositionally biased region" description="Basic residues" evidence="6">
    <location>
        <begin position="1"/>
        <end position="10"/>
    </location>
</feature>
<dbReference type="GO" id="GO:0006457">
    <property type="term" value="P:protein folding"/>
    <property type="evidence" value="ECO:0007669"/>
    <property type="project" value="InterPro"/>
</dbReference>
<dbReference type="GO" id="GO:0051082">
    <property type="term" value="F:unfolded protein binding"/>
    <property type="evidence" value="ECO:0007669"/>
    <property type="project" value="TreeGrafter"/>
</dbReference>
<dbReference type="GO" id="GO:0051087">
    <property type="term" value="F:protein-folding chaperone binding"/>
    <property type="evidence" value="ECO:0007669"/>
    <property type="project" value="InterPro"/>
</dbReference>
<dbReference type="CDD" id="cd00446">
    <property type="entry name" value="GrpE"/>
    <property type="match status" value="1"/>
</dbReference>
<dbReference type="HAMAP" id="MF_01151">
    <property type="entry name" value="GrpE"/>
    <property type="match status" value="1"/>
</dbReference>
<keyword evidence="3" id="KW-0963">Cytoplasm</keyword>
<dbReference type="InterPro" id="IPR009012">
    <property type="entry name" value="GrpE_head"/>
</dbReference>
<comment type="similarity">
    <text evidence="1 3 5">Belongs to the GrpE family.</text>
</comment>